<dbReference type="PANTHER" id="PTHR28155">
    <property type="entry name" value="ACR243WP"/>
    <property type="match status" value="1"/>
</dbReference>
<evidence type="ECO:0000256" key="1">
    <source>
        <dbReference type="SAM" id="MobiDB-lite"/>
    </source>
</evidence>
<dbReference type="STRING" id="268505.A0A2A9PN32"/>
<proteinExistence type="predicted"/>
<feature type="compositionally biased region" description="Basic and acidic residues" evidence="1">
    <location>
        <begin position="691"/>
        <end position="701"/>
    </location>
</feature>
<feature type="compositionally biased region" description="Acidic residues" evidence="1">
    <location>
        <begin position="147"/>
        <end position="161"/>
    </location>
</feature>
<feature type="compositionally biased region" description="Basic and acidic residues" evidence="1">
    <location>
        <begin position="92"/>
        <end position="106"/>
    </location>
</feature>
<accession>A0A2A9PN32</accession>
<feature type="compositionally biased region" description="Polar residues" evidence="1">
    <location>
        <begin position="249"/>
        <end position="264"/>
    </location>
</feature>
<dbReference type="InterPro" id="IPR053263">
    <property type="entry name" value="Euk_RPA34_RNAP_subunit"/>
</dbReference>
<dbReference type="GO" id="GO:0006360">
    <property type="term" value="P:transcription by RNA polymerase I"/>
    <property type="evidence" value="ECO:0007669"/>
    <property type="project" value="InterPro"/>
</dbReference>
<comment type="caution">
    <text evidence="2">The sequence shown here is derived from an EMBL/GenBank/DDBJ whole genome shotgun (WGS) entry which is preliminary data.</text>
</comment>
<feature type="compositionally biased region" description="Low complexity" evidence="1">
    <location>
        <begin position="595"/>
        <end position="620"/>
    </location>
</feature>
<evidence type="ECO:0000313" key="2">
    <source>
        <dbReference type="EMBL" id="PFH62895.1"/>
    </source>
</evidence>
<dbReference type="PANTHER" id="PTHR28155:SF1">
    <property type="entry name" value="DNA-DIRECTED RNA POLYMERASE I SUBUNIT RPA34.5-DOMAIN-CONTAINING PROTEIN"/>
    <property type="match status" value="1"/>
</dbReference>
<feature type="region of interest" description="Disordered" evidence="1">
    <location>
        <begin position="23"/>
        <end position="274"/>
    </location>
</feature>
<evidence type="ECO:0000313" key="3">
    <source>
        <dbReference type="Proteomes" id="UP000037136"/>
    </source>
</evidence>
<protein>
    <submittedName>
        <fullName evidence="2">Uncharacterized protein</fullName>
    </submittedName>
</protein>
<feature type="compositionally biased region" description="Low complexity" evidence="1">
    <location>
        <begin position="197"/>
        <end position="206"/>
    </location>
</feature>
<feature type="compositionally biased region" description="Acidic residues" evidence="1">
    <location>
        <begin position="169"/>
        <end position="187"/>
    </location>
</feature>
<keyword evidence="3" id="KW-1185">Reference proteome</keyword>
<reference evidence="2 3" key="1">
    <citation type="journal article" date="2015" name="BMC Genomics">
        <title>Gene expression during zombie ant biting behavior reflects the complexity underlying fungal parasitic behavioral manipulation.</title>
        <authorList>
            <person name="de Bekker C."/>
            <person name="Ohm R.A."/>
            <person name="Loreto R.G."/>
            <person name="Sebastian A."/>
            <person name="Albert I."/>
            <person name="Merrow M."/>
            <person name="Brachmann A."/>
            <person name="Hughes D.P."/>
        </authorList>
    </citation>
    <scope>NUCLEOTIDE SEQUENCE [LARGE SCALE GENOMIC DNA]</scope>
    <source>
        <strain evidence="2 3">SC16a</strain>
    </source>
</reference>
<feature type="compositionally biased region" description="Polar residues" evidence="1">
    <location>
        <begin position="706"/>
        <end position="728"/>
    </location>
</feature>
<feature type="compositionally biased region" description="Basic and acidic residues" evidence="1">
    <location>
        <begin position="23"/>
        <end position="36"/>
    </location>
</feature>
<feature type="compositionally biased region" description="Acidic residues" evidence="1">
    <location>
        <begin position="229"/>
        <end position="241"/>
    </location>
</feature>
<dbReference type="Proteomes" id="UP000037136">
    <property type="component" value="Unassembled WGS sequence"/>
</dbReference>
<dbReference type="AlphaFoldDB" id="A0A2A9PN32"/>
<dbReference type="InterPro" id="IPR013240">
    <property type="entry name" value="DNA-dir_RNA_pol1_su_RPA34"/>
</dbReference>
<dbReference type="Pfam" id="PF08208">
    <property type="entry name" value="RNA_polI_A34"/>
    <property type="match status" value="1"/>
</dbReference>
<feature type="region of interest" description="Disordered" evidence="1">
    <location>
        <begin position="512"/>
        <end position="735"/>
    </location>
</feature>
<sequence length="735" mass="77734">MAPKPPFKAQSLKKFIDDYDKGMKAKAEAKQQRPTERGSTTPPNTLFDKIINGNDSDSDDDDESTSGSSSDGDGTRFLSKLGVYSVKKPVKKPAEKDEIADSDDVRGSSQKKASAKAIKPDPDNPDESATWDQTKASVKAIKREPDTSDESTDDSESDENEPEVKASDADSDESESEEDASDSDSDDSEPKVKANNSEPSSSSSSESESDDSDAKVKTGDSKPSSSSDSESESDDESDSSDASEPAATTKVSAASDIKTQTKASKVNGKPKSGMGKAIIKQPLCNNDNLNREFADESVTFGGQLGVGQVAPPKLIAPDFVLRRSNDGARGEDVARACDQAQKDGSQFWYFTIPPSASFSVVQNLEMPMDFAQHEERDLSLVGNNYGISVDRMTPKNSIQILIPSVKGSQYQAAQETVDQVMQVRRVIQLGDGDFHSTTGPEGKPPPRPQPKGLQASFQPIGVNSPMGSIGIDDGDYDMTDIAPTMPATLAQIEQAKSNKDGNKEMRFAVEEAAVASGSRNAKRKRTESVNDEAAAAAQLLTESQQAESQTKKKPKTARDRSPELGSEPPKGLVKHESAMVAPARPNFSGPSTGIATTPSAAAATTPSAAAASTPTVASTTRNGKAKKTRKKMETPVASSSQTLPAMRMTPVPLPRQTAVPLPPMLSSASLRMNSPVPLPQQPTAPNSKGGGEVKKRPDKEGLAASKQMSSMPSTQAAEQSTGEKQTAASLPALTG</sequence>
<organism evidence="2 3">
    <name type="scientific">Ophiocordyceps unilateralis</name>
    <name type="common">Zombie-ant fungus</name>
    <name type="synonym">Torrubia unilateralis</name>
    <dbReference type="NCBI Taxonomy" id="268505"/>
    <lineage>
        <taxon>Eukaryota</taxon>
        <taxon>Fungi</taxon>
        <taxon>Dikarya</taxon>
        <taxon>Ascomycota</taxon>
        <taxon>Pezizomycotina</taxon>
        <taxon>Sordariomycetes</taxon>
        <taxon>Hypocreomycetidae</taxon>
        <taxon>Hypocreales</taxon>
        <taxon>Ophiocordycipitaceae</taxon>
        <taxon>Ophiocordyceps</taxon>
    </lineage>
</organism>
<feature type="compositionally biased region" description="Low complexity" evidence="1">
    <location>
        <begin position="108"/>
        <end position="117"/>
    </location>
</feature>
<name>A0A2A9PN32_OPHUN</name>
<gene>
    <name evidence="2" type="ORF">XA68_11214</name>
</gene>
<dbReference type="EMBL" id="LAZP02000014">
    <property type="protein sequence ID" value="PFH62895.1"/>
    <property type="molecule type" value="Genomic_DNA"/>
</dbReference>
<dbReference type="OrthoDB" id="76224at2759"/>
<reference evidence="2 3" key="2">
    <citation type="journal article" date="2017" name="Sci. Rep.">
        <title>Ant-infecting Ophiocordyceps genomes reveal a high diversity of potential behavioral manipulation genes and a possible major role for enterotoxins.</title>
        <authorList>
            <person name="de Bekker C."/>
            <person name="Ohm R.A."/>
            <person name="Evans H.C."/>
            <person name="Brachmann A."/>
            <person name="Hughes D.P."/>
        </authorList>
    </citation>
    <scope>NUCLEOTIDE SEQUENCE [LARGE SCALE GENOMIC DNA]</scope>
    <source>
        <strain evidence="2 3">SC16a</strain>
    </source>
</reference>
<feature type="region of interest" description="Disordered" evidence="1">
    <location>
        <begin position="431"/>
        <end position="462"/>
    </location>
</feature>